<sequence>MYELVNAWFRATVRPTLFQVALLTGVFASAHAFAQEYPARDVGGWTVAASKDKSGCFMTRTYEGAGATSLFLGVDVDGGNRLTVLNENWSIQPKDQWKLTFRLSRGGYSDHPVVGIALDGKRGFVTNFETKFPTYFAASRTLYIYRGDVPVEQLSLDGSGAAVAELRRCVDVFRANAAAGPEGRSDQIPKDPFAPDAGRKSKD</sequence>
<proteinExistence type="predicted"/>
<comment type="caution">
    <text evidence="3">The sequence shown here is derived from an EMBL/GenBank/DDBJ whole genome shotgun (WGS) entry which is preliminary data.</text>
</comment>
<dbReference type="EMBL" id="JBDIME010000002">
    <property type="protein sequence ID" value="MEN2788624.1"/>
    <property type="molecule type" value="Genomic_DNA"/>
</dbReference>
<evidence type="ECO:0000313" key="3">
    <source>
        <dbReference type="EMBL" id="MEN2788624.1"/>
    </source>
</evidence>
<reference evidence="3 4" key="1">
    <citation type="submission" date="2024-05" db="EMBL/GenBank/DDBJ databases">
        <authorList>
            <person name="Liu Q."/>
            <person name="Xin Y.-H."/>
        </authorList>
    </citation>
    <scope>NUCLEOTIDE SEQUENCE [LARGE SCALE GENOMIC DNA]</scope>
    <source>
        <strain evidence="3 4">CGMCC 1.10181</strain>
    </source>
</reference>
<feature type="region of interest" description="Disordered" evidence="1">
    <location>
        <begin position="180"/>
        <end position="203"/>
    </location>
</feature>
<gene>
    <name evidence="3" type="ORF">ABC974_03215</name>
</gene>
<feature type="chain" id="PRO_5047064277" evidence="2">
    <location>
        <begin position="35"/>
        <end position="203"/>
    </location>
</feature>
<keyword evidence="2" id="KW-0732">Signal</keyword>
<dbReference type="RefSeq" id="WP_343890641.1">
    <property type="nucleotide sequence ID" value="NZ_BAAAEH010000035.1"/>
</dbReference>
<accession>A0ABU9XYL9</accession>
<evidence type="ECO:0000256" key="2">
    <source>
        <dbReference type="SAM" id="SignalP"/>
    </source>
</evidence>
<feature type="signal peptide" evidence="2">
    <location>
        <begin position="1"/>
        <end position="34"/>
    </location>
</feature>
<evidence type="ECO:0000256" key="1">
    <source>
        <dbReference type="SAM" id="MobiDB-lite"/>
    </source>
</evidence>
<keyword evidence="4" id="KW-1185">Reference proteome</keyword>
<protein>
    <submittedName>
        <fullName evidence="3">Uncharacterized protein</fullName>
    </submittedName>
</protein>
<organism evidence="3 4">
    <name type="scientific">Sphingomonas oligophenolica</name>
    <dbReference type="NCBI Taxonomy" id="301154"/>
    <lineage>
        <taxon>Bacteria</taxon>
        <taxon>Pseudomonadati</taxon>
        <taxon>Pseudomonadota</taxon>
        <taxon>Alphaproteobacteria</taxon>
        <taxon>Sphingomonadales</taxon>
        <taxon>Sphingomonadaceae</taxon>
        <taxon>Sphingomonas</taxon>
    </lineage>
</organism>
<dbReference type="Proteomes" id="UP001419910">
    <property type="component" value="Unassembled WGS sequence"/>
</dbReference>
<evidence type="ECO:0000313" key="4">
    <source>
        <dbReference type="Proteomes" id="UP001419910"/>
    </source>
</evidence>
<name>A0ABU9XYL9_9SPHN</name>